<dbReference type="EC" id="5.3.3.1" evidence="11"/>
<keyword evidence="18" id="KW-1185">Reference proteome</keyword>
<evidence type="ECO:0000256" key="9">
    <source>
        <dbReference type="ARBA" id="ARBA00023221"/>
    </source>
</evidence>
<evidence type="ECO:0000256" key="6">
    <source>
        <dbReference type="ARBA" id="ARBA00023002"/>
    </source>
</evidence>
<dbReference type="Gene3D" id="3.50.50.60">
    <property type="entry name" value="FAD/NAD(P)-binding domain"/>
    <property type="match status" value="1"/>
</dbReference>
<dbReference type="InterPro" id="IPR052542">
    <property type="entry name" value="Cholesterol_Oxidase"/>
</dbReference>
<evidence type="ECO:0000256" key="7">
    <source>
        <dbReference type="ARBA" id="ARBA00023098"/>
    </source>
</evidence>
<evidence type="ECO:0000313" key="17">
    <source>
        <dbReference type="EMBL" id="MFF3228196.1"/>
    </source>
</evidence>
<dbReference type="SUPFAM" id="SSF51905">
    <property type="entry name" value="FAD/NAD(P)-binding domain"/>
    <property type="match status" value="1"/>
</dbReference>
<reference evidence="17 18" key="1">
    <citation type="submission" date="2024-10" db="EMBL/GenBank/DDBJ databases">
        <title>The Natural Products Discovery Center: Release of the First 8490 Sequenced Strains for Exploring Actinobacteria Biosynthetic Diversity.</title>
        <authorList>
            <person name="Kalkreuter E."/>
            <person name="Kautsar S.A."/>
            <person name="Yang D."/>
            <person name="Bader C.D."/>
            <person name="Teijaro C.N."/>
            <person name="Fluegel L."/>
            <person name="Davis C.M."/>
            <person name="Simpson J.R."/>
            <person name="Lauterbach L."/>
            <person name="Steele A.D."/>
            <person name="Gui C."/>
            <person name="Meng S."/>
            <person name="Li G."/>
            <person name="Viehrig K."/>
            <person name="Ye F."/>
            <person name="Su P."/>
            <person name="Kiefer A.F."/>
            <person name="Nichols A."/>
            <person name="Cepeda A.J."/>
            <person name="Yan W."/>
            <person name="Fan B."/>
            <person name="Jiang Y."/>
            <person name="Adhikari A."/>
            <person name="Zheng C.-J."/>
            <person name="Schuster L."/>
            <person name="Cowan T.M."/>
            <person name="Smanski M.J."/>
            <person name="Chevrette M.G."/>
            <person name="De Carvalho L.P.S."/>
            <person name="Shen B."/>
        </authorList>
    </citation>
    <scope>NUCLEOTIDE SEQUENCE [LARGE SCALE GENOMIC DNA]</scope>
    <source>
        <strain evidence="17 18">NPDC003040</strain>
    </source>
</reference>
<dbReference type="EMBL" id="JBIAPI010000013">
    <property type="protein sequence ID" value="MFF3228196.1"/>
    <property type="molecule type" value="Genomic_DNA"/>
</dbReference>
<comment type="caution">
    <text evidence="17">The sequence shown here is derived from an EMBL/GenBank/DDBJ whole genome shotgun (WGS) entry which is preliminary data.</text>
</comment>
<evidence type="ECO:0000313" key="18">
    <source>
        <dbReference type="Proteomes" id="UP001601948"/>
    </source>
</evidence>
<keyword evidence="7" id="KW-0443">Lipid metabolism</keyword>
<keyword evidence="5" id="KW-0274">FAD</keyword>
<name>A0ABW6R3U8_9NOCA</name>
<protein>
    <recommendedName>
        <fullName evidence="14">Cholesterol oxidase</fullName>
        <ecNumber evidence="13">1.1.3.6</ecNumber>
        <ecNumber evidence="11">5.3.3.1</ecNumber>
    </recommendedName>
    <alternativeName>
        <fullName evidence="15">Cholesterol isomerase</fullName>
    </alternativeName>
</protein>
<keyword evidence="4" id="KW-0285">Flavoprotein</keyword>
<proteinExistence type="inferred from homology"/>
<evidence type="ECO:0000256" key="8">
    <source>
        <dbReference type="ARBA" id="ARBA00023166"/>
    </source>
</evidence>
<organism evidence="17 18">
    <name type="scientific">Nocardia suismassiliense</name>
    <dbReference type="NCBI Taxonomy" id="2077092"/>
    <lineage>
        <taxon>Bacteria</taxon>
        <taxon>Bacillati</taxon>
        <taxon>Actinomycetota</taxon>
        <taxon>Actinomycetes</taxon>
        <taxon>Mycobacteriales</taxon>
        <taxon>Nocardiaceae</taxon>
        <taxon>Nocardia</taxon>
    </lineage>
</organism>
<dbReference type="SUPFAM" id="SSF54373">
    <property type="entry name" value="FAD-linked reductases, C-terminal domain"/>
    <property type="match status" value="1"/>
</dbReference>
<sequence>MHRSSLTRRTLLTRGAAIAAATWTAPLLLPARARAQPRTHHDAIVIGSGFGGAIAAFRLATAGVDVLTLERGRAWCQSDDAIVFDSALDYRDPRWVWEPKLTRTSGLMQPYLAGSVGIATTACVGGGSIIYAGATVPPVRRYFEKIFPSALSYDELETVYWPTVLARLDATHAPADLLGSAPFAHVRSADAQLTRAGMVTEPVRSTFDWDIVRRVFDRPGGSRTVDVAGCSWNRNSAKKSVTRNYLRWAADRPNWSLLPLRDVQHIAHENGKFVIDVAVIDEAGGSETYTCNHLFVAAGSIGTTRLLLRSRARGGLPDLNEHLGTMVGDNGDQVTWRVADELAAAGPQASAIVTSALVDDEPDHPPIRVESIGLPGPPGEAPILAQLSTTADWENRASWTMQGSEPTLSFAPDSWRDSLSAALRVHERVGATASALSRAGGAPFVPGMSLTAHPLGGVPIGRATDIDGRVFGYPNLYVIDGSLVPGNCAAANPSLTIAGIAERIMDRVIADVVR</sequence>
<comment type="cofactor">
    <cofactor evidence="1">
        <name>FAD</name>
        <dbReference type="ChEBI" id="CHEBI:57692"/>
    </cofactor>
</comment>
<evidence type="ECO:0000256" key="4">
    <source>
        <dbReference type="ARBA" id="ARBA00022630"/>
    </source>
</evidence>
<evidence type="ECO:0000256" key="14">
    <source>
        <dbReference type="ARBA" id="ARBA00049744"/>
    </source>
</evidence>
<dbReference type="Pfam" id="PF05199">
    <property type="entry name" value="GMC_oxred_C"/>
    <property type="match status" value="1"/>
</dbReference>
<dbReference type="PANTHER" id="PTHR47470:SF1">
    <property type="entry name" value="FAD-DEPENDENT OXIDOREDUCTASE 2 FAD BINDING DOMAIN-CONTAINING PROTEIN"/>
    <property type="match status" value="1"/>
</dbReference>
<accession>A0ABW6R3U8</accession>
<evidence type="ECO:0000256" key="3">
    <source>
        <dbReference type="ARBA" id="ARBA00022548"/>
    </source>
</evidence>
<evidence type="ECO:0000256" key="1">
    <source>
        <dbReference type="ARBA" id="ARBA00001974"/>
    </source>
</evidence>
<dbReference type="RefSeq" id="WP_387724812.1">
    <property type="nucleotide sequence ID" value="NZ_JBIAPI010000013.1"/>
</dbReference>
<gene>
    <name evidence="17" type="ORF">ACFYV7_35755</name>
</gene>
<evidence type="ECO:0000256" key="10">
    <source>
        <dbReference type="ARBA" id="ARBA00023235"/>
    </source>
</evidence>
<evidence type="ECO:0000256" key="13">
    <source>
        <dbReference type="ARBA" id="ARBA00049723"/>
    </source>
</evidence>
<keyword evidence="3" id="KW-0153">Cholesterol metabolism</keyword>
<dbReference type="EC" id="1.1.3.6" evidence="13"/>
<evidence type="ECO:0000256" key="5">
    <source>
        <dbReference type="ARBA" id="ARBA00022827"/>
    </source>
</evidence>
<evidence type="ECO:0000259" key="16">
    <source>
        <dbReference type="Pfam" id="PF05199"/>
    </source>
</evidence>
<evidence type="ECO:0000256" key="12">
    <source>
        <dbReference type="ARBA" id="ARBA00049645"/>
    </source>
</evidence>
<dbReference type="PANTHER" id="PTHR47470">
    <property type="entry name" value="CHOLESTEROL OXIDASE"/>
    <property type="match status" value="1"/>
</dbReference>
<dbReference type="InterPro" id="IPR006311">
    <property type="entry name" value="TAT_signal"/>
</dbReference>
<comment type="similarity">
    <text evidence="2">Belongs to the GMC oxidoreductase family.</text>
</comment>
<dbReference type="InterPro" id="IPR007867">
    <property type="entry name" value="GMC_OxRtase_C"/>
</dbReference>
<dbReference type="Gene3D" id="3.30.410.10">
    <property type="entry name" value="Cholesterol Oxidase, domain 2"/>
    <property type="match status" value="1"/>
</dbReference>
<dbReference type="PROSITE" id="PS51318">
    <property type="entry name" value="TAT"/>
    <property type="match status" value="1"/>
</dbReference>
<keyword evidence="10" id="KW-0413">Isomerase</keyword>
<feature type="domain" description="Glucose-methanol-choline oxidoreductase C-terminal" evidence="16">
    <location>
        <begin position="451"/>
        <end position="501"/>
    </location>
</feature>
<comment type="pathway">
    <text evidence="12">Steroid metabolism; cholesterol degradation.</text>
</comment>
<evidence type="ECO:0000256" key="15">
    <source>
        <dbReference type="ARBA" id="ARBA00049778"/>
    </source>
</evidence>
<dbReference type="Proteomes" id="UP001601948">
    <property type="component" value="Unassembled WGS sequence"/>
</dbReference>
<keyword evidence="6" id="KW-0560">Oxidoreductase</keyword>
<evidence type="ECO:0000256" key="11">
    <source>
        <dbReference type="ARBA" id="ARBA00038856"/>
    </source>
</evidence>
<keyword evidence="8" id="KW-1207">Sterol metabolism</keyword>
<evidence type="ECO:0000256" key="2">
    <source>
        <dbReference type="ARBA" id="ARBA00010790"/>
    </source>
</evidence>
<dbReference type="InterPro" id="IPR036188">
    <property type="entry name" value="FAD/NAD-bd_sf"/>
</dbReference>
<keyword evidence="9" id="KW-0753">Steroid metabolism</keyword>